<dbReference type="PIRSF" id="PIRSF006324">
    <property type="entry name" value="LeuE"/>
    <property type="match status" value="1"/>
</dbReference>
<evidence type="ECO:0000313" key="8">
    <source>
        <dbReference type="Proteomes" id="UP000649768"/>
    </source>
</evidence>
<dbReference type="EMBL" id="JACYTP010000009">
    <property type="protein sequence ID" value="MBD8513887.1"/>
    <property type="molecule type" value="Genomic_DNA"/>
</dbReference>
<comment type="caution">
    <text evidence="7">The sequence shown here is derived from an EMBL/GenBank/DDBJ whole genome shotgun (WGS) entry which is preliminary data.</text>
</comment>
<evidence type="ECO:0000256" key="6">
    <source>
        <dbReference type="SAM" id="Phobius"/>
    </source>
</evidence>
<evidence type="ECO:0000313" key="7">
    <source>
        <dbReference type="EMBL" id="MBD8513887.1"/>
    </source>
</evidence>
<name>A0ABR9BMU3_9GAMM</name>
<organism evidence="7 8">
    <name type="scientific">Photobacterium arenosum</name>
    <dbReference type="NCBI Taxonomy" id="2774143"/>
    <lineage>
        <taxon>Bacteria</taxon>
        <taxon>Pseudomonadati</taxon>
        <taxon>Pseudomonadota</taxon>
        <taxon>Gammaproteobacteria</taxon>
        <taxon>Vibrionales</taxon>
        <taxon>Vibrionaceae</taxon>
        <taxon>Photobacterium</taxon>
    </lineage>
</organism>
<dbReference type="RefSeq" id="WP_192016641.1">
    <property type="nucleotide sequence ID" value="NZ_JASHHZ010000003.1"/>
</dbReference>
<gene>
    <name evidence="7" type="ORF">IFO68_14485</name>
</gene>
<evidence type="ECO:0000256" key="5">
    <source>
        <dbReference type="ARBA" id="ARBA00023136"/>
    </source>
</evidence>
<feature type="transmembrane region" description="Helical" evidence="6">
    <location>
        <begin position="147"/>
        <end position="168"/>
    </location>
</feature>
<feature type="transmembrane region" description="Helical" evidence="6">
    <location>
        <begin position="69"/>
        <end position="87"/>
    </location>
</feature>
<dbReference type="Proteomes" id="UP000649768">
    <property type="component" value="Unassembled WGS sequence"/>
</dbReference>
<accession>A0ABR9BMU3</accession>
<proteinExistence type="predicted"/>
<evidence type="ECO:0000256" key="4">
    <source>
        <dbReference type="ARBA" id="ARBA00022989"/>
    </source>
</evidence>
<dbReference type="PANTHER" id="PTHR30086">
    <property type="entry name" value="ARGININE EXPORTER PROTEIN ARGO"/>
    <property type="match status" value="1"/>
</dbReference>
<dbReference type="InterPro" id="IPR001123">
    <property type="entry name" value="LeuE-type"/>
</dbReference>
<evidence type="ECO:0000256" key="3">
    <source>
        <dbReference type="ARBA" id="ARBA00022692"/>
    </source>
</evidence>
<protein>
    <submittedName>
        <fullName evidence="7">LysE family translocator</fullName>
    </submittedName>
</protein>
<dbReference type="PANTHER" id="PTHR30086:SF20">
    <property type="entry name" value="ARGININE EXPORTER PROTEIN ARGO-RELATED"/>
    <property type="match status" value="1"/>
</dbReference>
<keyword evidence="5 6" id="KW-0472">Membrane</keyword>
<keyword evidence="2" id="KW-1003">Cell membrane</keyword>
<sequence length="210" mass="22180">MVSTLLLYCIASFTVTVIPGPTMLLSLSNGVSKNKKIVLYGILGAAISDAILISAAGLGLGALMAASETLFLTVKYCGVAYLLWLAYQLWRSTPSAGALTADKLKSTQVHSPAAAFRRSLFAALSNPKGLLFFGAFLPQFLDLTAPVFMQYVLFAVATIVIDVAVMLVYATAGFQAAKYLSVSRLKSLNKTCATVLVAMASGLAFYKEAA</sequence>
<keyword evidence="3 6" id="KW-0812">Transmembrane</keyword>
<keyword evidence="4 6" id="KW-1133">Transmembrane helix</keyword>
<evidence type="ECO:0000256" key="1">
    <source>
        <dbReference type="ARBA" id="ARBA00004651"/>
    </source>
</evidence>
<feature type="transmembrane region" description="Helical" evidence="6">
    <location>
        <begin position="37"/>
        <end position="63"/>
    </location>
</feature>
<comment type="subcellular location">
    <subcellularLocation>
        <location evidence="1">Cell membrane</location>
        <topology evidence="1">Multi-pass membrane protein</topology>
    </subcellularLocation>
</comment>
<reference evidence="7 8" key="1">
    <citation type="submission" date="2020-09" db="EMBL/GenBank/DDBJ databases">
        <title>Photobacterium sp. CAU 1568 isolated from sand of Sido Beach.</title>
        <authorList>
            <person name="Kim W."/>
        </authorList>
    </citation>
    <scope>NUCLEOTIDE SEQUENCE [LARGE SCALE GENOMIC DNA]</scope>
    <source>
        <strain evidence="7 8">CAU 1568</strain>
    </source>
</reference>
<keyword evidence="8" id="KW-1185">Reference proteome</keyword>
<evidence type="ECO:0000256" key="2">
    <source>
        <dbReference type="ARBA" id="ARBA00022475"/>
    </source>
</evidence>
<feature type="transmembrane region" description="Helical" evidence="6">
    <location>
        <begin position="6"/>
        <end position="25"/>
    </location>
</feature>
<dbReference type="Pfam" id="PF01810">
    <property type="entry name" value="LysE"/>
    <property type="match status" value="1"/>
</dbReference>